<keyword evidence="9" id="KW-1185">Reference proteome</keyword>
<evidence type="ECO:0000256" key="5">
    <source>
        <dbReference type="ARBA" id="ARBA00023242"/>
    </source>
</evidence>
<comment type="caution">
    <text evidence="8">The sequence shown here is derived from an EMBL/GenBank/DDBJ whole genome shotgun (WGS) entry which is preliminary data.</text>
</comment>
<dbReference type="GO" id="GO:0005664">
    <property type="term" value="C:nuclear origin of replication recognition complex"/>
    <property type="evidence" value="ECO:0007669"/>
    <property type="project" value="InterPro"/>
</dbReference>
<dbReference type="Pfam" id="PF05460">
    <property type="entry name" value="ORC6"/>
    <property type="match status" value="1"/>
</dbReference>
<feature type="compositionally biased region" description="Polar residues" evidence="6">
    <location>
        <begin position="97"/>
        <end position="137"/>
    </location>
</feature>
<evidence type="ECO:0000256" key="4">
    <source>
        <dbReference type="ARBA" id="ARBA00023125"/>
    </source>
</evidence>
<name>A0A3A3A1G3_9EURO</name>
<proteinExistence type="inferred from homology"/>
<keyword evidence="5" id="KW-0539">Nucleus</keyword>
<evidence type="ECO:0000313" key="8">
    <source>
        <dbReference type="EMBL" id="RJE23985.1"/>
    </source>
</evidence>
<evidence type="ECO:0000256" key="1">
    <source>
        <dbReference type="ARBA" id="ARBA00004123"/>
    </source>
</evidence>
<dbReference type="GO" id="GO:0006260">
    <property type="term" value="P:DNA replication"/>
    <property type="evidence" value="ECO:0007669"/>
    <property type="project" value="UniProtKB-KW"/>
</dbReference>
<feature type="region of interest" description="Disordered" evidence="6">
    <location>
        <begin position="97"/>
        <end position="191"/>
    </location>
</feature>
<dbReference type="OrthoDB" id="5367324at2759"/>
<keyword evidence="3" id="KW-0235">DNA replication</keyword>
<dbReference type="GO" id="GO:0003677">
    <property type="term" value="F:DNA binding"/>
    <property type="evidence" value="ECO:0007669"/>
    <property type="project" value="UniProtKB-KW"/>
</dbReference>
<evidence type="ECO:0000256" key="6">
    <source>
        <dbReference type="SAM" id="MobiDB-lite"/>
    </source>
</evidence>
<evidence type="ECO:0000256" key="3">
    <source>
        <dbReference type="ARBA" id="ARBA00022705"/>
    </source>
</evidence>
<reference evidence="9" key="1">
    <citation type="submission" date="2017-02" db="EMBL/GenBank/DDBJ databases">
        <authorList>
            <person name="Tafer H."/>
            <person name="Lopandic K."/>
        </authorList>
    </citation>
    <scope>NUCLEOTIDE SEQUENCE [LARGE SCALE GENOMIC DNA]</scope>
    <source>
        <strain evidence="9">CBS 366.77</strain>
    </source>
</reference>
<protein>
    <recommendedName>
        <fullName evidence="7">ORC6 first cyclin-like domain-containing protein</fullName>
    </recommendedName>
</protein>
<feature type="region of interest" description="Disordered" evidence="6">
    <location>
        <begin position="299"/>
        <end position="328"/>
    </location>
</feature>
<evidence type="ECO:0000259" key="7">
    <source>
        <dbReference type="Pfam" id="PF05460"/>
    </source>
</evidence>
<comment type="subcellular location">
    <subcellularLocation>
        <location evidence="1">Nucleus</location>
    </subcellularLocation>
</comment>
<dbReference type="AlphaFoldDB" id="A0A3A3A1G3"/>
<organism evidence="8 9">
    <name type="scientific">Aspergillus sclerotialis</name>
    <dbReference type="NCBI Taxonomy" id="2070753"/>
    <lineage>
        <taxon>Eukaryota</taxon>
        <taxon>Fungi</taxon>
        <taxon>Dikarya</taxon>
        <taxon>Ascomycota</taxon>
        <taxon>Pezizomycotina</taxon>
        <taxon>Eurotiomycetes</taxon>
        <taxon>Eurotiomycetidae</taxon>
        <taxon>Eurotiales</taxon>
        <taxon>Aspergillaceae</taxon>
        <taxon>Aspergillus</taxon>
        <taxon>Aspergillus subgen. Polypaecilum</taxon>
    </lineage>
</organism>
<accession>A0A3A3A1G3</accession>
<comment type="similarity">
    <text evidence="2">Belongs to the ORC6 family.</text>
</comment>
<dbReference type="InterPro" id="IPR008721">
    <property type="entry name" value="ORC6_cyclin_first"/>
</dbReference>
<dbReference type="Proteomes" id="UP000266188">
    <property type="component" value="Unassembled WGS sequence"/>
</dbReference>
<keyword evidence="4" id="KW-0238">DNA-binding</keyword>
<gene>
    <name evidence="8" type="ORF">PHISCL_03691</name>
</gene>
<evidence type="ECO:0000256" key="2">
    <source>
        <dbReference type="ARBA" id="ARBA00010840"/>
    </source>
</evidence>
<feature type="domain" description="ORC6 first cyclin-like" evidence="7">
    <location>
        <begin position="10"/>
        <end position="97"/>
    </location>
</feature>
<evidence type="ECO:0000313" key="9">
    <source>
        <dbReference type="Proteomes" id="UP000266188"/>
    </source>
</evidence>
<dbReference type="EMBL" id="MVGC01000098">
    <property type="protein sequence ID" value="RJE23985.1"/>
    <property type="molecule type" value="Genomic_DNA"/>
</dbReference>
<sequence>MNNRPVEQALATLLPTHANDLPQELLSLSLSLVAQSRSFSTHLKPEEEIARPYACAEIACRRLSRALKLPPLLGNPPCPPKAYKNLYGFLERSLSTSIAGPKRSGSTSVTGTPTRSGNSQTTPSKRTPVSANTTPSKQPAATPTPHRPKPTPTRQATPLKRALSTEAPTLESRRKSPKLRPNGLSSNSSIPDAPGWVMNSIRTLCKTLSTPAPRTNSFSRPPISKTLPPHIFAGVSSILYFIGTSFENAAEELDEETLEFLEPVLWTKDPENDEDFKEIVYALIVAVYFLVLARRRNPNSLDKEGEEGEEGGNSAAQTSESRKMDKKTFSEMRQTALVSLGLSSAERRHRDDVDQWIALIMEEGWANGNEWFENIPQAGDVDGDEAFLSGQGEEEDDGGVSAKRTYKDVSALAKEDDSRGGLLPGLGTMMQDRVDWLSEHRREDYLDWKAEIMERVEMMEKAGA</sequence>
<dbReference type="STRING" id="2070753.A0A3A3A1G3"/>